<dbReference type="VEuPathDB" id="VectorBase:ADAR2_010958"/>
<dbReference type="STRING" id="43151.W5J686"/>
<dbReference type="VEuPathDB" id="VectorBase:ADAR2_003340"/>
<dbReference type="InterPro" id="IPR001611">
    <property type="entry name" value="Leu-rich_rpt"/>
</dbReference>
<dbReference type="Proteomes" id="UP000000673">
    <property type="component" value="Unassembled WGS sequence"/>
</dbReference>
<accession>W5J686</accession>
<evidence type="ECO:0000313" key="8">
    <source>
        <dbReference type="Proteomes" id="UP000000673"/>
    </source>
</evidence>
<feature type="domain" description="U2A'/phosphoprotein 32 family A C-terminal" evidence="5">
    <location>
        <begin position="123"/>
        <end position="141"/>
    </location>
</feature>
<feature type="compositionally biased region" description="Low complexity" evidence="4">
    <location>
        <begin position="247"/>
        <end position="257"/>
    </location>
</feature>
<feature type="region of interest" description="Disordered" evidence="4">
    <location>
        <begin position="358"/>
        <end position="400"/>
    </location>
</feature>
<evidence type="ECO:0000259" key="5">
    <source>
        <dbReference type="SMART" id="SM00446"/>
    </source>
</evidence>
<evidence type="ECO:0000256" key="2">
    <source>
        <dbReference type="ARBA" id="ARBA00022737"/>
    </source>
</evidence>
<dbReference type="InterPro" id="IPR003603">
    <property type="entry name" value="U2A'_phosphoprotein32A_C"/>
</dbReference>
<gene>
    <name evidence="6" type="ORF">AND_008871</name>
</gene>
<dbReference type="SMART" id="SM00446">
    <property type="entry name" value="LRRcap"/>
    <property type="match status" value="1"/>
</dbReference>
<dbReference type="HOGENOM" id="CLU_530206_0_0_1"/>
<dbReference type="eggNOG" id="KOG2739">
    <property type="taxonomic scope" value="Eukaryota"/>
</dbReference>
<dbReference type="FunFam" id="3.80.10.10:FF:000131">
    <property type="entry name" value="acidic leucine-rich nuclear phosphoprotein 32-related protein-like"/>
    <property type="match status" value="1"/>
</dbReference>
<dbReference type="AlphaFoldDB" id="W5J686"/>
<dbReference type="Pfam" id="PF14580">
    <property type="entry name" value="LRR_9"/>
    <property type="match status" value="1"/>
</dbReference>
<dbReference type="PROSITE" id="PS51450">
    <property type="entry name" value="LRR"/>
    <property type="match status" value="2"/>
</dbReference>
<dbReference type="PANTHER" id="PTHR11375">
    <property type="entry name" value="ACIDIC LEUCINE-RICH NUCLEAR PHOSPHOPROTEIN 32"/>
    <property type="match status" value="1"/>
</dbReference>
<evidence type="ECO:0000256" key="3">
    <source>
        <dbReference type="ARBA" id="ARBA00025777"/>
    </source>
</evidence>
<dbReference type="SUPFAM" id="SSF52058">
    <property type="entry name" value="L domain-like"/>
    <property type="match status" value="1"/>
</dbReference>
<evidence type="ECO:0000313" key="6">
    <source>
        <dbReference type="EMBL" id="ETN59511.1"/>
    </source>
</evidence>
<dbReference type="GO" id="GO:0042393">
    <property type="term" value="F:histone binding"/>
    <property type="evidence" value="ECO:0007669"/>
    <property type="project" value="TreeGrafter"/>
</dbReference>
<feature type="compositionally biased region" description="Acidic residues" evidence="4">
    <location>
        <begin position="151"/>
        <end position="169"/>
    </location>
</feature>
<dbReference type="VEuPathDB" id="VectorBase:ADAC008871"/>
<reference evidence="7" key="4">
    <citation type="submission" date="2015-06" db="UniProtKB">
        <authorList>
            <consortium name="EnsemblMetazoa"/>
        </authorList>
    </citation>
    <scope>IDENTIFICATION</scope>
</reference>
<protein>
    <recommendedName>
        <fullName evidence="5">U2A'/phosphoprotein 32 family A C-terminal domain-containing protein</fullName>
    </recommendedName>
</protein>
<dbReference type="GO" id="GO:0005634">
    <property type="term" value="C:nucleus"/>
    <property type="evidence" value="ECO:0007669"/>
    <property type="project" value="TreeGrafter"/>
</dbReference>
<dbReference type="InterPro" id="IPR032675">
    <property type="entry name" value="LRR_dom_sf"/>
</dbReference>
<dbReference type="EMBL" id="ADMH02002077">
    <property type="protein sequence ID" value="ETN59511.1"/>
    <property type="molecule type" value="Genomic_DNA"/>
</dbReference>
<dbReference type="EnsemblMetazoa" id="ADAC008871-RA">
    <property type="protein sequence ID" value="ADAC008871-PA"/>
    <property type="gene ID" value="ADAC008871"/>
</dbReference>
<organism evidence="6">
    <name type="scientific">Anopheles darlingi</name>
    <name type="common">Mosquito</name>
    <dbReference type="NCBI Taxonomy" id="43151"/>
    <lineage>
        <taxon>Eukaryota</taxon>
        <taxon>Metazoa</taxon>
        <taxon>Ecdysozoa</taxon>
        <taxon>Arthropoda</taxon>
        <taxon>Hexapoda</taxon>
        <taxon>Insecta</taxon>
        <taxon>Pterygota</taxon>
        <taxon>Neoptera</taxon>
        <taxon>Endopterygota</taxon>
        <taxon>Diptera</taxon>
        <taxon>Nematocera</taxon>
        <taxon>Culicoidea</taxon>
        <taxon>Culicidae</taxon>
        <taxon>Anophelinae</taxon>
        <taxon>Anopheles</taxon>
    </lineage>
</organism>
<evidence type="ECO:0000256" key="4">
    <source>
        <dbReference type="SAM" id="MobiDB-lite"/>
    </source>
</evidence>
<comment type="similarity">
    <text evidence="3">Belongs to the ANP32 family.</text>
</comment>
<dbReference type="Gene3D" id="3.80.10.10">
    <property type="entry name" value="Ribonuclease Inhibitor"/>
    <property type="match status" value="1"/>
</dbReference>
<keyword evidence="1" id="KW-0433">Leucine-rich repeat</keyword>
<reference evidence="6" key="3">
    <citation type="journal article" date="2013" name="Nucleic Acids Res.">
        <title>The genome of Anopheles darlingi, the main neotropical malaria vector.</title>
        <authorList>
            <person name="Marinotti O."/>
            <person name="Cerqueira G.C."/>
            <person name="de Almeida L.G."/>
            <person name="Ferro M.I."/>
            <person name="Loreto E.L."/>
            <person name="Zaha A."/>
            <person name="Teixeira S.M."/>
            <person name="Wespiser A.R."/>
            <person name="Almeida E Silva A."/>
            <person name="Schlindwein A.D."/>
            <person name="Pacheco A.C."/>
            <person name="Silva A.L."/>
            <person name="Graveley B.R."/>
            <person name="Walenz B.P."/>
            <person name="Lima Bde A."/>
            <person name="Ribeiro C.A."/>
            <person name="Nunes-Silva C.G."/>
            <person name="de Carvalho C.R."/>
            <person name="Soares C.M."/>
            <person name="de Menezes C.B."/>
            <person name="Matiolli C."/>
            <person name="Caffrey D."/>
            <person name="Araujo D.A."/>
            <person name="de Oliveira D.M."/>
            <person name="Golenbock D."/>
            <person name="Grisard E.C."/>
            <person name="Fantinatti-Garboggini F."/>
            <person name="de Carvalho F.M."/>
            <person name="Barcellos F.G."/>
            <person name="Prosdocimi F."/>
            <person name="May G."/>
            <person name="Azevedo Junior G.M."/>
            <person name="Guimaraes G.M."/>
            <person name="Goldman G.H."/>
            <person name="Padilha I.Q."/>
            <person name="Batista Jda S."/>
            <person name="Ferro J.A."/>
            <person name="Ribeiro J.M."/>
            <person name="Fietto J.L."/>
            <person name="Dabbas K.M."/>
            <person name="Cerdeira L."/>
            <person name="Agnez-Lima L.F."/>
            <person name="Brocchi M."/>
            <person name="de Carvalho M.O."/>
            <person name="Teixeira Mde M."/>
            <person name="Diniz Maia Mde M."/>
            <person name="Goldman M.H."/>
            <person name="Cruz Schneider M.P."/>
            <person name="Felipe M.S."/>
            <person name="Hungria M."/>
            <person name="Nicolas M.F."/>
            <person name="Pereira M."/>
            <person name="Montes M.A."/>
            <person name="Cantao M.E."/>
            <person name="Vincentz M."/>
            <person name="Rafael M.S."/>
            <person name="Silverman N."/>
            <person name="Stoco P.H."/>
            <person name="Souza R.C."/>
            <person name="Vicentini R."/>
            <person name="Gazzinelli R.T."/>
            <person name="Neves Rde O."/>
            <person name="Silva R."/>
            <person name="Astolfi-Filho S."/>
            <person name="Maciel T.E."/>
            <person name="Urmenyi T.P."/>
            <person name="Tadei W.P."/>
            <person name="Camargo E.P."/>
            <person name="de Vasconcelos A.T."/>
        </authorList>
    </citation>
    <scope>NUCLEOTIDE SEQUENCE</scope>
</reference>
<keyword evidence="2" id="KW-0677">Repeat</keyword>
<reference evidence="6" key="2">
    <citation type="submission" date="2010-05" db="EMBL/GenBank/DDBJ databases">
        <authorList>
            <person name="Almeida L.G."/>
            <person name="Nicolas M.F."/>
            <person name="Souza R.C."/>
            <person name="Vasconcelos A.T.R."/>
        </authorList>
    </citation>
    <scope>NUCLEOTIDE SEQUENCE</scope>
</reference>
<evidence type="ECO:0000313" key="7">
    <source>
        <dbReference type="EnsemblMetazoa" id="ADAC008871-PA"/>
    </source>
</evidence>
<name>W5J686_ANODA</name>
<sequence>MEKRILLEKRGRTDDQITELILDNCRSTYIDGLTDNFTALETLSLINVGLVSLKNFPKLINLRKLELSDNRISNSLSHLVGSPKLTHLNLSGNRIKDFDELKPLQNLENLEVLDLFNNQVTLVENYRDKIFQLLPSLKYLDGFDKDFAEAPSDDEEIVEEEDTCEDSDDVSLAYLYNDDLEEDQEDWKSVEGDYNQGDDDSDSDDEEGIENCEVEEASSDGPREDDEETEDNDDDSEEAPTDATETGPGANPAPGDAGDSRKKVDGAINNGFKSKPGSAGSKVKAIHKQRAPDHHGQLGSLNKHFERYRLKFVRIPVTVAKPLNKASGVSAYETDLFAMRVRHFCHCILAELPNPDSKLHIEDSETADNDTTESDKNMPSGATKPFKDNDERSPTSIITSSSPYRGMKSLMALATVFTNTLAGLDELLARAEASLSDAATIKAELEALKRSGEKVIREAEEVLNRRNIEIYHVSGGVFWPRDIASFSLEKWKKFSKPQREIRDSTKGTCVRKNY</sequence>
<keyword evidence="8" id="KW-1185">Reference proteome</keyword>
<feature type="region of interest" description="Disordered" evidence="4">
    <location>
        <begin position="150"/>
        <end position="299"/>
    </location>
</feature>
<proteinExistence type="inferred from homology"/>
<dbReference type="PANTHER" id="PTHR11375:SF0">
    <property type="entry name" value="ACIDIC LEUCINE-RICH NUCLEAR PHOSPHOPROTEIN 32 FAMILY MEMBER A"/>
    <property type="match status" value="1"/>
</dbReference>
<feature type="compositionally biased region" description="Acidic residues" evidence="4">
    <location>
        <begin position="196"/>
        <end position="240"/>
    </location>
</feature>
<reference evidence="6 8" key="1">
    <citation type="journal article" date="2010" name="BMC Genomics">
        <title>Combination of measures distinguishes pre-miRNAs from other stem-loops in the genome of the newly sequenced Anopheles darlingi.</title>
        <authorList>
            <person name="Mendes N.D."/>
            <person name="Freitas A.T."/>
            <person name="Vasconcelos A.T."/>
            <person name="Sagot M.F."/>
        </authorList>
    </citation>
    <scope>NUCLEOTIDE SEQUENCE</scope>
</reference>
<dbReference type="InterPro" id="IPR045081">
    <property type="entry name" value="AN32"/>
</dbReference>
<evidence type="ECO:0000256" key="1">
    <source>
        <dbReference type="ARBA" id="ARBA00022614"/>
    </source>
</evidence>